<dbReference type="PANTHER" id="PTHR46523:SF1">
    <property type="entry name" value="DCTP PYROPHOSPHATASE 1"/>
    <property type="match status" value="1"/>
</dbReference>
<dbReference type="GO" id="GO:0006253">
    <property type="term" value="P:dCTP catabolic process"/>
    <property type="evidence" value="ECO:0007669"/>
    <property type="project" value="UniProtKB-UniRule"/>
</dbReference>
<dbReference type="CDD" id="cd11537">
    <property type="entry name" value="NTP-PPase_RS21-C6_like"/>
    <property type="match status" value="1"/>
</dbReference>
<feature type="compositionally biased region" description="Basic and acidic residues" evidence="2">
    <location>
        <begin position="155"/>
        <end position="166"/>
    </location>
</feature>
<dbReference type="GO" id="GO:0000287">
    <property type="term" value="F:magnesium ion binding"/>
    <property type="evidence" value="ECO:0007669"/>
    <property type="project" value="UniProtKB-UniRule"/>
</dbReference>
<dbReference type="InterPro" id="IPR052555">
    <property type="entry name" value="dCTP_Pyrophosphatase"/>
</dbReference>
<sequence length="166" mass="19185">MAQGSYNGRLSNVPDEGDEFRFSSDMSLEEVRDLQNKFCRERQWGQFHAPRNVLLAMVGEVGELSELFQWKGEVQRGLPEFSSEEKVQVGEEMADVLIYLCDLAEQCKIDLPQAVRDKFQKNAQKYPSGRVFGRSNKYNDYTEYKEEQAPVTLNRSREREEADGSE</sequence>
<dbReference type="SUPFAM" id="SSF101386">
    <property type="entry name" value="all-alpha NTP pyrophosphatases"/>
    <property type="match status" value="1"/>
</dbReference>
<dbReference type="EC" id="3.6.1.12" evidence="1"/>
<comment type="subcellular location">
    <subcellularLocation>
        <location evidence="1">Cytoplasm</location>
        <location evidence="1">Cytosol</location>
    </subcellularLocation>
</comment>
<reference evidence="3 4" key="1">
    <citation type="submission" date="2024-05" db="EMBL/GenBank/DDBJ databases">
        <authorList>
            <person name="Wallberg A."/>
        </authorList>
    </citation>
    <scope>NUCLEOTIDE SEQUENCE [LARGE SCALE GENOMIC DNA]</scope>
</reference>
<dbReference type="Proteomes" id="UP001497623">
    <property type="component" value="Unassembled WGS sequence"/>
</dbReference>
<dbReference type="InterPro" id="IPR025984">
    <property type="entry name" value="DCTPP"/>
</dbReference>
<evidence type="ECO:0000256" key="2">
    <source>
        <dbReference type="SAM" id="MobiDB-lite"/>
    </source>
</evidence>
<protein>
    <recommendedName>
        <fullName evidence="1">dCTP pyrophosphatase 1</fullName>
        <ecNumber evidence="1">3.6.1.12</ecNumber>
    </recommendedName>
</protein>
<dbReference type="Gene3D" id="1.10.287.1080">
    <property type="entry name" value="MazG-like"/>
    <property type="match status" value="1"/>
</dbReference>
<keyword evidence="1" id="KW-0963">Cytoplasm</keyword>
<keyword evidence="1" id="KW-0378">Hydrolase</keyword>
<feature type="region of interest" description="Disordered" evidence="2">
    <location>
        <begin position="130"/>
        <end position="166"/>
    </location>
</feature>
<dbReference type="GO" id="GO:0042262">
    <property type="term" value="P:DNA protection"/>
    <property type="evidence" value="ECO:0007669"/>
    <property type="project" value="UniProtKB-UniRule"/>
</dbReference>
<gene>
    <name evidence="3" type="ORF">MNOR_LOCUS8470</name>
</gene>
<evidence type="ECO:0000313" key="4">
    <source>
        <dbReference type="Proteomes" id="UP001497623"/>
    </source>
</evidence>
<dbReference type="EMBL" id="CAXKWB010003954">
    <property type="protein sequence ID" value="CAL4071213.1"/>
    <property type="molecule type" value="Genomic_DNA"/>
</dbReference>
<comment type="cofactor">
    <cofactor evidence="1">
        <name>Mg(2+)</name>
        <dbReference type="ChEBI" id="CHEBI:18420"/>
    </cofactor>
</comment>
<keyword evidence="4" id="KW-1185">Reference proteome</keyword>
<evidence type="ECO:0000256" key="1">
    <source>
        <dbReference type="PIRNR" id="PIRNR029826"/>
    </source>
</evidence>
<proteinExistence type="predicted"/>
<dbReference type="AlphaFoldDB" id="A0AAV2Q8A4"/>
<accession>A0AAV2Q8A4</accession>
<dbReference type="Pfam" id="PF12643">
    <property type="entry name" value="MazG-like"/>
    <property type="match status" value="1"/>
</dbReference>
<dbReference type="PANTHER" id="PTHR46523">
    <property type="entry name" value="DCTP PYROPHOSPHATASE 1"/>
    <property type="match status" value="1"/>
</dbReference>
<comment type="function">
    <text evidence="1">Hydrolyzes deoxynucleoside triphosphates (dNTPs) to the corresponding nucleoside monophosphates. Has a strong preference for dCTP and its analogs including 5-iodo-dCTP and 5-methyl-dCTP for which it may even have a higher efficiency. May protect DNA or RNA against the incorporation of these genotoxic nucleotide analogs through their catabolism.</text>
</comment>
<evidence type="ECO:0000313" key="3">
    <source>
        <dbReference type="EMBL" id="CAL4071213.1"/>
    </source>
</evidence>
<comment type="caution">
    <text evidence="3">The sequence shown here is derived from an EMBL/GenBank/DDBJ whole genome shotgun (WGS) entry which is preliminary data.</text>
</comment>
<dbReference type="GO" id="GO:0005829">
    <property type="term" value="C:cytosol"/>
    <property type="evidence" value="ECO:0007669"/>
    <property type="project" value="UniProtKB-SubCell"/>
</dbReference>
<keyword evidence="1" id="KW-0460">Magnesium</keyword>
<keyword evidence="1" id="KW-0479">Metal-binding</keyword>
<name>A0AAV2Q8A4_MEGNR</name>
<dbReference type="GO" id="GO:0047840">
    <property type="term" value="F:dCTP diphosphatase activity"/>
    <property type="evidence" value="ECO:0007669"/>
    <property type="project" value="UniProtKB-UniRule"/>
</dbReference>
<comment type="catalytic activity">
    <reaction evidence="1">
        <text>dCTP + H2O = dCMP + diphosphate + H(+)</text>
        <dbReference type="Rhea" id="RHEA:22636"/>
        <dbReference type="ChEBI" id="CHEBI:15377"/>
        <dbReference type="ChEBI" id="CHEBI:15378"/>
        <dbReference type="ChEBI" id="CHEBI:33019"/>
        <dbReference type="ChEBI" id="CHEBI:57566"/>
        <dbReference type="ChEBI" id="CHEBI:61481"/>
        <dbReference type="EC" id="3.6.1.12"/>
    </reaction>
</comment>
<comment type="subunit">
    <text evidence="1">Homotetramer.</text>
</comment>
<organism evidence="3 4">
    <name type="scientific">Meganyctiphanes norvegica</name>
    <name type="common">Northern krill</name>
    <name type="synonym">Thysanopoda norvegica</name>
    <dbReference type="NCBI Taxonomy" id="48144"/>
    <lineage>
        <taxon>Eukaryota</taxon>
        <taxon>Metazoa</taxon>
        <taxon>Ecdysozoa</taxon>
        <taxon>Arthropoda</taxon>
        <taxon>Crustacea</taxon>
        <taxon>Multicrustacea</taxon>
        <taxon>Malacostraca</taxon>
        <taxon>Eumalacostraca</taxon>
        <taxon>Eucarida</taxon>
        <taxon>Euphausiacea</taxon>
        <taxon>Euphausiidae</taxon>
        <taxon>Meganyctiphanes</taxon>
    </lineage>
</organism>